<comment type="catalytic activity">
    <reaction evidence="1 10">
        <text>Transfers a segment of a (1-&gt;4)-alpha-D-glucan to a new position in an acceptor, which may be glucose or a (1-&gt;4)-alpha-D-glucan.</text>
        <dbReference type="EC" id="2.4.1.25"/>
    </reaction>
</comment>
<dbReference type="InterPro" id="IPR017853">
    <property type="entry name" value="GH"/>
</dbReference>
<evidence type="ECO:0000256" key="1">
    <source>
        <dbReference type="ARBA" id="ARBA00000439"/>
    </source>
</evidence>
<dbReference type="NCBIfam" id="NF011080">
    <property type="entry name" value="PRK14508.1-3"/>
    <property type="match status" value="1"/>
</dbReference>
<evidence type="ECO:0000256" key="7">
    <source>
        <dbReference type="ARBA" id="ARBA00023277"/>
    </source>
</evidence>
<evidence type="ECO:0000256" key="10">
    <source>
        <dbReference type="RuleBase" id="RU361207"/>
    </source>
</evidence>
<proteinExistence type="inferred from homology"/>
<evidence type="ECO:0000256" key="2">
    <source>
        <dbReference type="ARBA" id="ARBA00005684"/>
    </source>
</evidence>
<dbReference type="PANTHER" id="PTHR32438:SF5">
    <property type="entry name" value="4-ALPHA-GLUCANOTRANSFERASE DPE1, CHLOROPLASTIC_AMYLOPLASTIC"/>
    <property type="match status" value="1"/>
</dbReference>
<keyword evidence="6 10" id="KW-0808">Transferase</keyword>
<evidence type="ECO:0000256" key="4">
    <source>
        <dbReference type="ARBA" id="ARBA00020295"/>
    </source>
</evidence>
<dbReference type="Gene3D" id="3.20.20.80">
    <property type="entry name" value="Glycosidases"/>
    <property type="match status" value="1"/>
</dbReference>
<comment type="caution">
    <text evidence="11">The sequence shown here is derived from an EMBL/GenBank/DDBJ whole genome shotgun (WGS) entry which is preliminary data.</text>
</comment>
<comment type="similarity">
    <text evidence="2 10">Belongs to the disproportionating enzyme family.</text>
</comment>
<keyword evidence="7 10" id="KW-0119">Carbohydrate metabolism</keyword>
<protein>
    <recommendedName>
        <fullName evidence="4 10">4-alpha-glucanotransferase</fullName>
        <ecNumber evidence="3 10">2.4.1.25</ecNumber>
    </recommendedName>
    <alternativeName>
        <fullName evidence="8 10">Amylomaltase</fullName>
    </alternativeName>
    <alternativeName>
        <fullName evidence="9 10">Disproportionating enzyme</fullName>
    </alternativeName>
</protein>
<dbReference type="GO" id="GO:0004134">
    <property type="term" value="F:4-alpha-glucanotransferase activity"/>
    <property type="evidence" value="ECO:0007669"/>
    <property type="project" value="UniProtKB-EC"/>
</dbReference>
<gene>
    <name evidence="11" type="primary">malQ</name>
    <name evidence="11" type="ORF">CSA55_05845</name>
</gene>
<evidence type="ECO:0000256" key="5">
    <source>
        <dbReference type="ARBA" id="ARBA00022676"/>
    </source>
</evidence>
<sequence>MPGPFPRRVGGVLLHLSSLAGRDLIGTLGPEAYTFIDWLASSGIKVWQILPLTINGDLNSPYFSWSTFAGNVWLIDLIELVEVGLISREEADRVLHDHEIGTPVDFEELRRRKRPVLWSAANTLITTPTHPWRGDYDRYVATTDWLENTATFFAIRDDRQVPWWEWPDALRRGDRDAVASEQDRLADEIARWQAVLYIFDRQWSEVRRAAHQRGITILGDLPIYVADDSADVWAHQDQFRLDEAGQMVAQSGVPPDYFSETGQMWGNPLYRWDAMTADGYRWWIRRLRRALEIADLVRIDHFRALSAYWEIPADANDARDGRWVNGPGQHFLDALWAEFPHFPFIAEDLGTLDDEVYRLIDDNEMSGMRVVQFGFDGLPDNPHLPQAISARSIVYTGTHDNLPIAAWWEGLDDDDRRWVGEVYQHGACADVGRATWSMIEAVIASSGIAAIVPMQDLLVFGADARMNDPSRPTGNWQWRMPVGALSTELADSLRALVQRYGR</sequence>
<evidence type="ECO:0000256" key="9">
    <source>
        <dbReference type="ARBA" id="ARBA00031501"/>
    </source>
</evidence>
<dbReference type="InterPro" id="IPR003385">
    <property type="entry name" value="Glyco_hydro_77"/>
</dbReference>
<dbReference type="SUPFAM" id="SSF51445">
    <property type="entry name" value="(Trans)glycosidases"/>
    <property type="match status" value="1"/>
</dbReference>
<evidence type="ECO:0000256" key="3">
    <source>
        <dbReference type="ARBA" id="ARBA00012560"/>
    </source>
</evidence>
<organism evidence="11 12">
    <name type="scientific">Ilumatobacter coccineus</name>
    <dbReference type="NCBI Taxonomy" id="467094"/>
    <lineage>
        <taxon>Bacteria</taxon>
        <taxon>Bacillati</taxon>
        <taxon>Actinomycetota</taxon>
        <taxon>Acidimicrobiia</taxon>
        <taxon>Acidimicrobiales</taxon>
        <taxon>Ilumatobacteraceae</taxon>
        <taxon>Ilumatobacter</taxon>
    </lineage>
</organism>
<evidence type="ECO:0000256" key="6">
    <source>
        <dbReference type="ARBA" id="ARBA00022679"/>
    </source>
</evidence>
<name>A0A2G6K9E2_9ACTN</name>
<dbReference type="Proteomes" id="UP000230914">
    <property type="component" value="Unassembled WGS sequence"/>
</dbReference>
<evidence type="ECO:0000256" key="8">
    <source>
        <dbReference type="ARBA" id="ARBA00031423"/>
    </source>
</evidence>
<dbReference type="EC" id="2.4.1.25" evidence="3 10"/>
<dbReference type="EMBL" id="PDSL01000084">
    <property type="protein sequence ID" value="PIE31399.1"/>
    <property type="molecule type" value="Genomic_DNA"/>
</dbReference>
<evidence type="ECO:0000313" key="11">
    <source>
        <dbReference type="EMBL" id="PIE31399.1"/>
    </source>
</evidence>
<dbReference type="GO" id="GO:0005975">
    <property type="term" value="P:carbohydrate metabolic process"/>
    <property type="evidence" value="ECO:0007669"/>
    <property type="project" value="InterPro"/>
</dbReference>
<keyword evidence="5 10" id="KW-0328">Glycosyltransferase</keyword>
<dbReference type="Pfam" id="PF02446">
    <property type="entry name" value="Glyco_hydro_77"/>
    <property type="match status" value="1"/>
</dbReference>
<dbReference type="PANTHER" id="PTHR32438">
    <property type="entry name" value="4-ALPHA-GLUCANOTRANSFERASE DPE1, CHLOROPLASTIC/AMYLOPLASTIC"/>
    <property type="match status" value="1"/>
</dbReference>
<accession>A0A2G6K9E2</accession>
<dbReference type="AlphaFoldDB" id="A0A2G6K9E2"/>
<dbReference type="NCBIfam" id="TIGR00217">
    <property type="entry name" value="malQ"/>
    <property type="match status" value="1"/>
</dbReference>
<reference evidence="11 12" key="1">
    <citation type="submission" date="2017-10" db="EMBL/GenBank/DDBJ databases">
        <title>Novel microbial diversity and functional potential in the marine mammal oral microbiome.</title>
        <authorList>
            <person name="Dudek N.K."/>
            <person name="Sun C.L."/>
            <person name="Burstein D."/>
            <person name="Kantor R.S."/>
            <person name="Aliaga Goltsman D.S."/>
            <person name="Bik E.M."/>
            <person name="Thomas B.C."/>
            <person name="Banfield J.F."/>
            <person name="Relman D.A."/>
        </authorList>
    </citation>
    <scope>NUCLEOTIDE SEQUENCE [LARGE SCALE GENOMIC DNA]</scope>
    <source>
        <strain evidence="11">DOLJORAL78_61_10</strain>
    </source>
</reference>
<evidence type="ECO:0000313" key="12">
    <source>
        <dbReference type="Proteomes" id="UP000230914"/>
    </source>
</evidence>